<accession>A0A917U1W4</accession>
<dbReference type="EMBL" id="BMPI01000029">
    <property type="protein sequence ID" value="GGM46908.1"/>
    <property type="molecule type" value="Genomic_DNA"/>
</dbReference>
<dbReference type="PANTHER" id="PTHR42771">
    <property type="entry name" value="IRON(3+)-HYDROXAMATE IMPORT ATP-BINDING PROTEIN FHUC"/>
    <property type="match status" value="1"/>
</dbReference>
<evidence type="ECO:0000259" key="8">
    <source>
        <dbReference type="SMART" id="SM00382"/>
    </source>
</evidence>
<comment type="caution">
    <text evidence="9">The sequence shown here is derived from an EMBL/GenBank/DDBJ whole genome shotgun (WGS) entry which is preliminary data.</text>
</comment>
<name>A0A917U1W4_9ACTN</name>
<dbReference type="InterPro" id="IPR003593">
    <property type="entry name" value="AAA+_ATPase"/>
</dbReference>
<organism evidence="9 10">
    <name type="scientific">Dactylosporangium sucinum</name>
    <dbReference type="NCBI Taxonomy" id="1424081"/>
    <lineage>
        <taxon>Bacteria</taxon>
        <taxon>Bacillati</taxon>
        <taxon>Actinomycetota</taxon>
        <taxon>Actinomycetes</taxon>
        <taxon>Micromonosporales</taxon>
        <taxon>Micromonosporaceae</taxon>
        <taxon>Dactylosporangium</taxon>
    </lineage>
</organism>
<evidence type="ECO:0000256" key="2">
    <source>
        <dbReference type="ARBA" id="ARBA00022448"/>
    </source>
</evidence>
<dbReference type="GO" id="GO:0006302">
    <property type="term" value="P:double-strand break repair"/>
    <property type="evidence" value="ECO:0007669"/>
    <property type="project" value="InterPro"/>
</dbReference>
<dbReference type="Pfam" id="PF13476">
    <property type="entry name" value="AAA_23"/>
    <property type="match status" value="1"/>
</dbReference>
<sequence length="248" mass="27224">MFLGVEGRNRQAARPVRRVERDPGAEWDPDAWWARIPAVRAVLEAGLDLPAGVTFLVGENGSGKSTLVEALAQAYGLNPEGGSRSAMHRTRHTESPLGAALRLVRTSGGRGDAYFLRAETTHGLYTYLEALPDSPDWDLHERSHGEGFLALLERKFTRPGFYLLDEPEAALSFTSTLGLMSRLADLARAGAQIVVATHSPVLTALPGATVLELGEHGIRRTAWTELAVVDHFRAFLDRPDRYLRHLLP</sequence>
<reference evidence="9" key="1">
    <citation type="journal article" date="2014" name="Int. J. Syst. Evol. Microbiol.">
        <title>Complete genome sequence of Corynebacterium casei LMG S-19264T (=DSM 44701T), isolated from a smear-ripened cheese.</title>
        <authorList>
            <consortium name="US DOE Joint Genome Institute (JGI-PGF)"/>
            <person name="Walter F."/>
            <person name="Albersmeier A."/>
            <person name="Kalinowski J."/>
            <person name="Ruckert C."/>
        </authorList>
    </citation>
    <scope>NUCLEOTIDE SEQUENCE</scope>
    <source>
        <strain evidence="9">JCM 19831</strain>
    </source>
</reference>
<keyword evidence="4" id="KW-0410">Iron transport</keyword>
<keyword evidence="6" id="KW-0406">Ion transport</keyword>
<evidence type="ECO:0000256" key="3">
    <source>
        <dbReference type="ARBA" id="ARBA00022475"/>
    </source>
</evidence>
<dbReference type="CDD" id="cd00267">
    <property type="entry name" value="ABC_ATPase"/>
    <property type="match status" value="1"/>
</dbReference>
<evidence type="ECO:0000256" key="7">
    <source>
        <dbReference type="ARBA" id="ARBA00023136"/>
    </source>
</evidence>
<dbReference type="Pfam" id="PF13304">
    <property type="entry name" value="AAA_21"/>
    <property type="match status" value="1"/>
</dbReference>
<dbReference type="InterPro" id="IPR003959">
    <property type="entry name" value="ATPase_AAA_core"/>
</dbReference>
<dbReference type="AlphaFoldDB" id="A0A917U1W4"/>
<keyword evidence="5" id="KW-0408">Iron</keyword>
<keyword evidence="10" id="KW-1185">Reference proteome</keyword>
<dbReference type="InterPro" id="IPR051535">
    <property type="entry name" value="Siderophore_ABC-ATPase"/>
</dbReference>
<evidence type="ECO:0000256" key="6">
    <source>
        <dbReference type="ARBA" id="ARBA00023065"/>
    </source>
</evidence>
<proteinExistence type="predicted"/>
<protein>
    <submittedName>
        <fullName evidence="9">ABC transporter, ATP-binding protein</fullName>
    </submittedName>
</protein>
<comment type="subcellular location">
    <subcellularLocation>
        <location evidence="1">Cell membrane</location>
        <topology evidence="1">Peripheral membrane protein</topology>
    </subcellularLocation>
</comment>
<evidence type="ECO:0000256" key="1">
    <source>
        <dbReference type="ARBA" id="ARBA00004202"/>
    </source>
</evidence>
<dbReference type="GO" id="GO:0006826">
    <property type="term" value="P:iron ion transport"/>
    <property type="evidence" value="ECO:0007669"/>
    <property type="project" value="UniProtKB-KW"/>
</dbReference>
<dbReference type="GO" id="GO:0005524">
    <property type="term" value="F:ATP binding"/>
    <property type="evidence" value="ECO:0007669"/>
    <property type="project" value="UniProtKB-KW"/>
</dbReference>
<evidence type="ECO:0000256" key="4">
    <source>
        <dbReference type="ARBA" id="ARBA00022496"/>
    </source>
</evidence>
<reference evidence="9" key="2">
    <citation type="submission" date="2020-09" db="EMBL/GenBank/DDBJ databases">
        <authorList>
            <person name="Sun Q."/>
            <person name="Ohkuma M."/>
        </authorList>
    </citation>
    <scope>NUCLEOTIDE SEQUENCE</scope>
    <source>
        <strain evidence="9">JCM 19831</strain>
    </source>
</reference>
<feature type="domain" description="AAA+ ATPase" evidence="8">
    <location>
        <begin position="50"/>
        <end position="235"/>
    </location>
</feature>
<dbReference type="GO" id="GO:0005886">
    <property type="term" value="C:plasma membrane"/>
    <property type="evidence" value="ECO:0007669"/>
    <property type="project" value="UniProtKB-SubCell"/>
</dbReference>
<dbReference type="PANTHER" id="PTHR42771:SF2">
    <property type="entry name" value="IRON(3+)-HYDROXAMATE IMPORT ATP-BINDING PROTEIN FHUC"/>
    <property type="match status" value="1"/>
</dbReference>
<keyword evidence="9" id="KW-0547">Nucleotide-binding</keyword>
<dbReference type="Proteomes" id="UP000642070">
    <property type="component" value="Unassembled WGS sequence"/>
</dbReference>
<evidence type="ECO:0000313" key="10">
    <source>
        <dbReference type="Proteomes" id="UP000642070"/>
    </source>
</evidence>
<gene>
    <name evidence="9" type="ORF">GCM10007977_055740</name>
</gene>
<keyword evidence="7" id="KW-0472">Membrane</keyword>
<keyword evidence="2" id="KW-0813">Transport</keyword>
<evidence type="ECO:0000256" key="5">
    <source>
        <dbReference type="ARBA" id="ARBA00023004"/>
    </source>
</evidence>
<dbReference type="InterPro" id="IPR027417">
    <property type="entry name" value="P-loop_NTPase"/>
</dbReference>
<dbReference type="SMART" id="SM00382">
    <property type="entry name" value="AAA"/>
    <property type="match status" value="1"/>
</dbReference>
<evidence type="ECO:0000313" key="9">
    <source>
        <dbReference type="EMBL" id="GGM46908.1"/>
    </source>
</evidence>
<dbReference type="InterPro" id="IPR038729">
    <property type="entry name" value="Rad50/SbcC_AAA"/>
</dbReference>
<dbReference type="Gene3D" id="3.40.50.300">
    <property type="entry name" value="P-loop containing nucleotide triphosphate hydrolases"/>
    <property type="match status" value="2"/>
</dbReference>
<dbReference type="SUPFAM" id="SSF52540">
    <property type="entry name" value="P-loop containing nucleoside triphosphate hydrolases"/>
    <property type="match status" value="1"/>
</dbReference>
<keyword evidence="9" id="KW-0067">ATP-binding</keyword>
<dbReference type="GO" id="GO:0016887">
    <property type="term" value="F:ATP hydrolysis activity"/>
    <property type="evidence" value="ECO:0007669"/>
    <property type="project" value="InterPro"/>
</dbReference>
<keyword evidence="3" id="KW-1003">Cell membrane</keyword>